<proteinExistence type="predicted"/>
<name>A0A949WQT3_9CLOT</name>
<dbReference type="GO" id="GO:0006508">
    <property type="term" value="P:proteolysis"/>
    <property type="evidence" value="ECO:0007669"/>
    <property type="project" value="InterPro"/>
</dbReference>
<feature type="transmembrane region" description="Helical" evidence="1">
    <location>
        <begin position="384"/>
        <end position="405"/>
    </location>
</feature>
<organism evidence="4 5">
    <name type="scientific">Clostridium thailandense</name>
    <dbReference type="NCBI Taxonomy" id="2794346"/>
    <lineage>
        <taxon>Bacteria</taxon>
        <taxon>Bacillati</taxon>
        <taxon>Bacillota</taxon>
        <taxon>Clostridia</taxon>
        <taxon>Eubacteriales</taxon>
        <taxon>Clostridiaceae</taxon>
        <taxon>Clostridium</taxon>
    </lineage>
</organism>
<accession>A0A949WQT3</accession>
<evidence type="ECO:0000259" key="3">
    <source>
        <dbReference type="Pfam" id="PF00768"/>
    </source>
</evidence>
<dbReference type="RefSeq" id="WP_218320185.1">
    <property type="nucleotide sequence ID" value="NZ_JAEEGC010000038.1"/>
</dbReference>
<dbReference type="AlphaFoldDB" id="A0A949WQT3"/>
<reference evidence="4" key="1">
    <citation type="submission" date="2020-12" db="EMBL/GenBank/DDBJ databases">
        <title>Clostridium thailandense sp. nov., a novel acetogenic bacterium isolated from peat land soil in Thailand.</title>
        <authorList>
            <person name="Chaikitkaew S."/>
            <person name="Birkeland N.K."/>
        </authorList>
    </citation>
    <scope>NUCLEOTIDE SEQUENCE</scope>
    <source>
        <strain evidence="4">PL3</strain>
    </source>
</reference>
<evidence type="ECO:0000313" key="5">
    <source>
        <dbReference type="Proteomes" id="UP000694308"/>
    </source>
</evidence>
<evidence type="ECO:0000313" key="4">
    <source>
        <dbReference type="EMBL" id="MBV7273155.1"/>
    </source>
</evidence>
<keyword evidence="4" id="KW-0121">Carboxypeptidase</keyword>
<keyword evidence="2" id="KW-0732">Signal</keyword>
<dbReference type="Proteomes" id="UP000694308">
    <property type="component" value="Unassembled WGS sequence"/>
</dbReference>
<gene>
    <name evidence="4" type="ORF">I6U48_09560</name>
</gene>
<dbReference type="EMBL" id="JAEEGC010000038">
    <property type="protein sequence ID" value="MBV7273155.1"/>
    <property type="molecule type" value="Genomic_DNA"/>
</dbReference>
<keyword evidence="5" id="KW-1185">Reference proteome</keyword>
<keyword evidence="4" id="KW-0378">Hydrolase</keyword>
<evidence type="ECO:0000256" key="1">
    <source>
        <dbReference type="SAM" id="Phobius"/>
    </source>
</evidence>
<dbReference type="PANTHER" id="PTHR21581:SF26">
    <property type="entry name" value="D-ALANYL-D-ALANINE ENDOPEPTIDASE"/>
    <property type="match status" value="1"/>
</dbReference>
<keyword evidence="4" id="KW-0645">Protease</keyword>
<comment type="caution">
    <text evidence="4">The sequence shown here is derived from an EMBL/GenBank/DDBJ whole genome shotgun (WGS) entry which is preliminary data.</text>
</comment>
<feature type="chain" id="PRO_5036899409" evidence="2">
    <location>
        <begin position="25"/>
        <end position="422"/>
    </location>
</feature>
<keyword evidence="1" id="KW-0472">Membrane</keyword>
<dbReference type="InterPro" id="IPR001967">
    <property type="entry name" value="Peptidase_S11_N"/>
</dbReference>
<sequence length="422" mass="47338">MKQKRLSIFFIFIFILSLNTNVFADNAPQKPDPQIYGKAAITIDMQTGEIIYAKDVDKQMYPASTTKLLTALIFAKNKSKTDVLTYTADAKVQPNVSLNVNLHPIDIGETMTAQDAMDGLLVYSGNDVAYMIAENISKNATDFADKMNAEIKNLNLSNTHFVTPNGLHDPNHYTTAYDLSIIANTAFQNQWIRETMSKSKSSIKTSKGTTFLIDNTNKLLGKDGCIGGKTGYTLPAGRCLVAFYERNGRKILGVVLNSVYDQKDSFVFDDMKKIIDWSYDAKPVNLHKKDSVITTKTFKYKPLVFIGPEKTINVPVIIKDDIYYYSNEISKKELKEVTKLNNITVSELKENGQVGTLTIKERNSSKDYKLYANLPNGTLLKNNLPIYGVTLLVTLVAIGIIAFAVKKLLDLIRRKKRGKYTW</sequence>
<protein>
    <submittedName>
        <fullName evidence="4">D-alanyl-D-alanine carboxypeptidase</fullName>
    </submittedName>
</protein>
<dbReference type="PANTHER" id="PTHR21581">
    <property type="entry name" value="D-ALANYL-D-ALANINE CARBOXYPEPTIDASE"/>
    <property type="match status" value="1"/>
</dbReference>
<evidence type="ECO:0000256" key="2">
    <source>
        <dbReference type="SAM" id="SignalP"/>
    </source>
</evidence>
<dbReference type="GO" id="GO:0009002">
    <property type="term" value="F:serine-type D-Ala-D-Ala carboxypeptidase activity"/>
    <property type="evidence" value="ECO:0007669"/>
    <property type="project" value="InterPro"/>
</dbReference>
<keyword evidence="1" id="KW-1133">Transmembrane helix</keyword>
<feature type="signal peptide" evidence="2">
    <location>
        <begin position="1"/>
        <end position="24"/>
    </location>
</feature>
<feature type="domain" description="Peptidase S11 D-alanyl-D-alanine carboxypeptidase A N-terminal" evidence="3">
    <location>
        <begin position="31"/>
        <end position="258"/>
    </location>
</feature>
<dbReference type="Pfam" id="PF00768">
    <property type="entry name" value="Peptidase_S11"/>
    <property type="match status" value="1"/>
</dbReference>
<keyword evidence="1" id="KW-0812">Transmembrane</keyword>